<comment type="cofactor">
    <cofactor evidence="1">
        <name>pyridoxal 5'-phosphate</name>
        <dbReference type="ChEBI" id="CHEBI:597326"/>
    </cofactor>
</comment>
<organism evidence="5 6">
    <name type="scientific">Nonomuraea rosea</name>
    <dbReference type="NCBI Taxonomy" id="638574"/>
    <lineage>
        <taxon>Bacteria</taxon>
        <taxon>Bacillati</taxon>
        <taxon>Actinomycetota</taxon>
        <taxon>Actinomycetes</taxon>
        <taxon>Streptosporangiales</taxon>
        <taxon>Streptosporangiaceae</taxon>
        <taxon>Nonomuraea</taxon>
    </lineage>
</organism>
<comment type="caution">
    <text evidence="5">The sequence shown here is derived from an EMBL/GenBank/DDBJ whole genome shotgun (WGS) entry which is preliminary data.</text>
</comment>
<reference evidence="6" key="1">
    <citation type="journal article" date="2019" name="Int. J. Syst. Evol. Microbiol.">
        <title>The Global Catalogue of Microorganisms (GCM) 10K type strain sequencing project: providing services to taxonomists for standard genome sequencing and annotation.</title>
        <authorList>
            <consortium name="The Broad Institute Genomics Platform"/>
            <consortium name="The Broad Institute Genome Sequencing Center for Infectious Disease"/>
            <person name="Wu L."/>
            <person name="Ma J."/>
        </authorList>
    </citation>
    <scope>NUCLEOTIDE SEQUENCE [LARGE SCALE GENOMIC DNA]</scope>
    <source>
        <strain evidence="6">JCM 17326</strain>
    </source>
</reference>
<dbReference type="Gene3D" id="3.90.1150.10">
    <property type="entry name" value="Aspartate Aminotransferase, domain 1"/>
    <property type="match status" value="2"/>
</dbReference>
<dbReference type="EMBL" id="BAABDQ010000005">
    <property type="protein sequence ID" value="GAA3549855.1"/>
    <property type="molecule type" value="Genomic_DNA"/>
</dbReference>
<evidence type="ECO:0000313" key="6">
    <source>
        <dbReference type="Proteomes" id="UP001500630"/>
    </source>
</evidence>
<sequence length="459" mass="46851">MVGFGPVDPVDPADAVEQADAVGPVAPPSRVAEAWRAGRRVAPVGYLDAAGCNVPSDRVLDAVVAHLRLERERGGYGAVPDLTVPRAALAALVGAGPADVAFLESGTAAMAALLGGWWPTADRRAGHSGNESGVAHLGGSSGVGRLRGPSGVARADRPDRADRAGGAGRGGRAVRVGFPRFEYGSTLMLLRRLAAQRGWELVELPMDGDGRFDLEGLRVELAAGLDLLVVSHIASHRGTVQPVREIGELCHAAGVPYVLDVCQSLGHVDVRGAGATAYVGTSRKWLAGPRGVGFLIVPGLAPGMDAAVPTLGGHLWDGTAPEGVAPLPGAARYESAEAAIGARIGLCAAVLEHHVLGPAAVYEHLAALGRMARGVLDGAGGWRVAEPLDEPSALVTLKPPPGDTAERAAARAAAASLRASVVPTARAPLDLREPVLRVSPPPGTPPETLQALAQVLASS</sequence>
<feature type="domain" description="Aminotransferase class V" evidence="4">
    <location>
        <begin position="181"/>
        <end position="394"/>
    </location>
</feature>
<evidence type="ECO:0000256" key="3">
    <source>
        <dbReference type="SAM" id="MobiDB-lite"/>
    </source>
</evidence>
<evidence type="ECO:0000259" key="4">
    <source>
        <dbReference type="Pfam" id="PF00266"/>
    </source>
</evidence>
<keyword evidence="2" id="KW-0663">Pyridoxal phosphate</keyword>
<dbReference type="PANTHER" id="PTHR43586:SF8">
    <property type="entry name" value="CYSTEINE DESULFURASE 1, CHLOROPLASTIC"/>
    <property type="match status" value="1"/>
</dbReference>
<dbReference type="Pfam" id="PF00266">
    <property type="entry name" value="Aminotran_5"/>
    <property type="match status" value="1"/>
</dbReference>
<dbReference type="InterPro" id="IPR015424">
    <property type="entry name" value="PyrdxlP-dep_Trfase"/>
</dbReference>
<dbReference type="Gene3D" id="3.40.640.10">
    <property type="entry name" value="Type I PLP-dependent aspartate aminotransferase-like (Major domain)"/>
    <property type="match status" value="2"/>
</dbReference>
<evidence type="ECO:0000256" key="1">
    <source>
        <dbReference type="ARBA" id="ARBA00001933"/>
    </source>
</evidence>
<dbReference type="RefSeq" id="WP_345562535.1">
    <property type="nucleotide sequence ID" value="NZ_BAABDQ010000005.1"/>
</dbReference>
<feature type="compositionally biased region" description="Basic and acidic residues" evidence="3">
    <location>
        <begin position="154"/>
        <end position="163"/>
    </location>
</feature>
<keyword evidence="6" id="KW-1185">Reference proteome</keyword>
<evidence type="ECO:0000313" key="5">
    <source>
        <dbReference type="EMBL" id="GAA3549855.1"/>
    </source>
</evidence>
<feature type="region of interest" description="Disordered" evidence="3">
    <location>
        <begin position="133"/>
        <end position="170"/>
    </location>
</feature>
<dbReference type="InterPro" id="IPR000192">
    <property type="entry name" value="Aminotrans_V_dom"/>
</dbReference>
<dbReference type="InterPro" id="IPR015421">
    <property type="entry name" value="PyrdxlP-dep_Trfase_major"/>
</dbReference>
<dbReference type="SUPFAM" id="SSF53383">
    <property type="entry name" value="PLP-dependent transferases"/>
    <property type="match status" value="1"/>
</dbReference>
<dbReference type="Proteomes" id="UP001500630">
    <property type="component" value="Unassembled WGS sequence"/>
</dbReference>
<proteinExistence type="predicted"/>
<gene>
    <name evidence="5" type="primary">egtE</name>
    <name evidence="5" type="ORF">GCM10022419_032740</name>
</gene>
<dbReference type="InterPro" id="IPR015422">
    <property type="entry name" value="PyrdxlP-dep_Trfase_small"/>
</dbReference>
<name>A0ABP6WFJ4_9ACTN</name>
<protein>
    <submittedName>
        <fullName evidence="5">Ergothioneine biosynthesis PLP-dependent enzyme EgtE</fullName>
    </submittedName>
</protein>
<dbReference type="PANTHER" id="PTHR43586">
    <property type="entry name" value="CYSTEINE DESULFURASE"/>
    <property type="match status" value="1"/>
</dbReference>
<accession>A0ABP6WFJ4</accession>
<feature type="compositionally biased region" description="Low complexity" evidence="3">
    <location>
        <begin position="143"/>
        <end position="153"/>
    </location>
</feature>
<evidence type="ECO:0000256" key="2">
    <source>
        <dbReference type="ARBA" id="ARBA00022898"/>
    </source>
</evidence>